<reference evidence="1" key="1">
    <citation type="submission" date="2018-05" db="EMBL/GenBank/DDBJ databases">
        <title>Draft genome of Mucuna pruriens seed.</title>
        <authorList>
            <person name="Nnadi N.E."/>
            <person name="Vos R."/>
            <person name="Hasami M.H."/>
            <person name="Devisetty U.K."/>
            <person name="Aguiy J.C."/>
        </authorList>
    </citation>
    <scope>NUCLEOTIDE SEQUENCE [LARGE SCALE GENOMIC DNA]</scope>
    <source>
        <strain evidence="1">JCA_2017</strain>
    </source>
</reference>
<keyword evidence="2" id="KW-1185">Reference proteome</keyword>
<organism evidence="1 2">
    <name type="scientific">Mucuna pruriens</name>
    <name type="common">Velvet bean</name>
    <name type="synonym">Dolichos pruriens</name>
    <dbReference type="NCBI Taxonomy" id="157652"/>
    <lineage>
        <taxon>Eukaryota</taxon>
        <taxon>Viridiplantae</taxon>
        <taxon>Streptophyta</taxon>
        <taxon>Embryophyta</taxon>
        <taxon>Tracheophyta</taxon>
        <taxon>Spermatophyta</taxon>
        <taxon>Magnoliopsida</taxon>
        <taxon>eudicotyledons</taxon>
        <taxon>Gunneridae</taxon>
        <taxon>Pentapetalae</taxon>
        <taxon>rosids</taxon>
        <taxon>fabids</taxon>
        <taxon>Fabales</taxon>
        <taxon>Fabaceae</taxon>
        <taxon>Papilionoideae</taxon>
        <taxon>50 kb inversion clade</taxon>
        <taxon>NPAAA clade</taxon>
        <taxon>indigoferoid/millettioid clade</taxon>
        <taxon>Phaseoleae</taxon>
        <taxon>Mucuna</taxon>
    </lineage>
</organism>
<accession>A0A371F785</accession>
<evidence type="ECO:0000313" key="1">
    <source>
        <dbReference type="EMBL" id="RDX74164.1"/>
    </source>
</evidence>
<dbReference type="AlphaFoldDB" id="A0A371F785"/>
<dbReference type="Proteomes" id="UP000257109">
    <property type="component" value="Unassembled WGS sequence"/>
</dbReference>
<feature type="non-terminal residue" evidence="1">
    <location>
        <position position="1"/>
    </location>
</feature>
<dbReference type="OrthoDB" id="10634178at2759"/>
<comment type="caution">
    <text evidence="1">The sequence shown here is derived from an EMBL/GenBank/DDBJ whole genome shotgun (WGS) entry which is preliminary data.</text>
</comment>
<name>A0A371F785_MUCPR</name>
<sequence>MSMQFMWKACLHFGKSLRISVSSNCDRQTVHSRPCLDPIREENLKNGSASITCLSIPESLDLDRFPAGNLIYLLVYVMYAFHN</sequence>
<protein>
    <submittedName>
        <fullName evidence="1">Uncharacterized protein</fullName>
    </submittedName>
</protein>
<proteinExistence type="predicted"/>
<evidence type="ECO:0000313" key="2">
    <source>
        <dbReference type="Proteomes" id="UP000257109"/>
    </source>
</evidence>
<gene>
    <name evidence="1" type="ORF">CR513_46122</name>
</gene>
<dbReference type="EMBL" id="QJKJ01010265">
    <property type="protein sequence ID" value="RDX74164.1"/>
    <property type="molecule type" value="Genomic_DNA"/>
</dbReference>